<keyword evidence="4" id="KW-0539">Nucleus</keyword>
<dbReference type="Proteomes" id="UP000887566">
    <property type="component" value="Unplaced"/>
</dbReference>
<reference evidence="9" key="1">
    <citation type="submission" date="2022-11" db="UniProtKB">
        <authorList>
            <consortium name="WormBaseParasite"/>
        </authorList>
    </citation>
    <scope>IDENTIFICATION</scope>
</reference>
<dbReference type="InterPro" id="IPR016197">
    <property type="entry name" value="Chromo-like_dom_sf"/>
</dbReference>
<feature type="domain" description="Chromo" evidence="7">
    <location>
        <begin position="23"/>
        <end position="83"/>
    </location>
</feature>
<dbReference type="Pfam" id="PF00385">
    <property type="entry name" value="Chromo"/>
    <property type="match status" value="1"/>
</dbReference>
<feature type="compositionally biased region" description="Polar residues" evidence="6">
    <location>
        <begin position="225"/>
        <end position="245"/>
    </location>
</feature>
<dbReference type="Pfam" id="PF12796">
    <property type="entry name" value="Ank_2"/>
    <property type="match status" value="1"/>
</dbReference>
<dbReference type="InterPro" id="IPR023779">
    <property type="entry name" value="Chromodomain_CS"/>
</dbReference>
<dbReference type="SMART" id="SM00248">
    <property type="entry name" value="ANK"/>
    <property type="match status" value="4"/>
</dbReference>
<comment type="subcellular location">
    <subcellularLocation>
        <location evidence="1">Nucleus</location>
    </subcellularLocation>
</comment>
<dbReference type="GO" id="GO:0005634">
    <property type="term" value="C:nucleus"/>
    <property type="evidence" value="ECO:0007669"/>
    <property type="project" value="UniProtKB-SubCell"/>
</dbReference>
<feature type="compositionally biased region" description="Polar residues" evidence="6">
    <location>
        <begin position="268"/>
        <end position="277"/>
    </location>
</feature>
<dbReference type="SUPFAM" id="SSF48403">
    <property type="entry name" value="Ankyrin repeat"/>
    <property type="match status" value="1"/>
</dbReference>
<dbReference type="PROSITE" id="PS00598">
    <property type="entry name" value="CHROMO_1"/>
    <property type="match status" value="1"/>
</dbReference>
<keyword evidence="8" id="KW-1185">Reference proteome</keyword>
<evidence type="ECO:0000259" key="7">
    <source>
        <dbReference type="PROSITE" id="PS50013"/>
    </source>
</evidence>
<dbReference type="PROSITE" id="PS50088">
    <property type="entry name" value="ANK_REPEAT"/>
    <property type="match status" value="2"/>
</dbReference>
<dbReference type="PROSITE" id="PS50297">
    <property type="entry name" value="ANK_REP_REGION"/>
    <property type="match status" value="1"/>
</dbReference>
<dbReference type="InterPro" id="IPR000953">
    <property type="entry name" value="Chromo/chromo_shadow_dom"/>
</dbReference>
<feature type="repeat" description="ANK" evidence="5">
    <location>
        <begin position="665"/>
        <end position="697"/>
    </location>
</feature>
<feature type="compositionally biased region" description="Acidic residues" evidence="6">
    <location>
        <begin position="301"/>
        <end position="318"/>
    </location>
</feature>
<feature type="repeat" description="ANK" evidence="5">
    <location>
        <begin position="698"/>
        <end position="730"/>
    </location>
</feature>
<evidence type="ECO:0000256" key="6">
    <source>
        <dbReference type="SAM" id="MobiDB-lite"/>
    </source>
</evidence>
<evidence type="ECO:0000313" key="8">
    <source>
        <dbReference type="Proteomes" id="UP000887566"/>
    </source>
</evidence>
<dbReference type="InterPro" id="IPR002110">
    <property type="entry name" value="Ankyrin_rpt"/>
</dbReference>
<dbReference type="GO" id="GO:0005829">
    <property type="term" value="C:cytosol"/>
    <property type="evidence" value="ECO:0007669"/>
    <property type="project" value="TreeGrafter"/>
</dbReference>
<feature type="compositionally biased region" description="Basic and acidic residues" evidence="6">
    <location>
        <begin position="212"/>
        <end position="223"/>
    </location>
</feature>
<dbReference type="SMART" id="SM00298">
    <property type="entry name" value="CHROMO"/>
    <property type="match status" value="1"/>
</dbReference>
<sequence length="790" mass="86292">MQSPSGESDSYPATSSYVSEETFEVEGVVDERVECGQKVYRIRWKGFGPEGDTWEPEDNLSEGCAALLEEYSRSKQLSAQRSAAHTESGTSGVLDVFTLGDSRLAVKKEVYERNSHSRSPPGSSSDFTVGTPIKAEIKEADDALSSVSSTVPEHSKPRKSAGGAERSTELTTSAVVSPKKKSDLNIIAENCESSNVAMQLPLATAESNLESEMNRRAREEKKKNASSATTAVLPPETSQIASNKAATEVVDPPPKKKRGRPRKNPQPATSETPNKEATASKEQESVPPQPKKRKKNKEKEDNEEAAMDGEDSALETDDASTSSRHREDKPSGQKSASAGESNEDYHQRKRRRRTEVDNLYVADRVPDWTEVVLQEGLVGAEETAAGKRVTRRIVQSVKRQIAPSASSSPSTERSSTRPRRRRDHQPNYATENNDPTSRESSEQSAPDKQDRAASPSAPATDNGRQEDAVVEASADNNRAKKASSNEPAVPPVLVDRKQAASSPANQVPSIPTVAVQDNRDPAQTAIPNDHPKPQQPTEEPPHSGFRRRPITDANLPLSVSFGLDLNQEFKRRMKLYQLDKGQPVRQSAFERACIEGDLAVVRNAVLALKNKQQPLTLDVNAFDRAGFTLLMKICMTQCSAAHQHDDIIEYLVQAGADVNFRHSESGQFALHLAVNANSLCKVKKLISLKAAVNVADRSGVTPLVLAAQFNRQHIVFALLEFGADYNADIAPDRRSGERRTALRVAEEAGHSSTAGVILSHSRRVKEHFDTARMGLAKGCYMKRANLVACN</sequence>
<feature type="compositionally biased region" description="Basic and acidic residues" evidence="6">
    <location>
        <begin position="436"/>
        <end position="451"/>
    </location>
</feature>
<evidence type="ECO:0000256" key="4">
    <source>
        <dbReference type="ARBA" id="ARBA00023242"/>
    </source>
</evidence>
<dbReference type="GO" id="GO:0051059">
    <property type="term" value="F:NF-kappaB binding"/>
    <property type="evidence" value="ECO:0007669"/>
    <property type="project" value="TreeGrafter"/>
</dbReference>
<dbReference type="InterPro" id="IPR023780">
    <property type="entry name" value="Chromo_domain"/>
</dbReference>
<keyword evidence="2" id="KW-0677">Repeat</keyword>
<dbReference type="AlphaFoldDB" id="A0A914UYZ6"/>
<dbReference type="InterPro" id="IPR036770">
    <property type="entry name" value="Ankyrin_rpt-contain_sf"/>
</dbReference>
<dbReference type="PANTHER" id="PTHR46680">
    <property type="entry name" value="NF-KAPPA-B INHIBITOR ALPHA"/>
    <property type="match status" value="1"/>
</dbReference>
<feature type="region of interest" description="Disordered" evidence="6">
    <location>
        <begin position="110"/>
        <end position="129"/>
    </location>
</feature>
<evidence type="ECO:0000256" key="5">
    <source>
        <dbReference type="PROSITE-ProRule" id="PRU00023"/>
    </source>
</evidence>
<dbReference type="SUPFAM" id="SSF54160">
    <property type="entry name" value="Chromo domain-like"/>
    <property type="match status" value="1"/>
</dbReference>
<evidence type="ECO:0000256" key="2">
    <source>
        <dbReference type="ARBA" id="ARBA00022737"/>
    </source>
</evidence>
<dbReference type="PROSITE" id="PS50013">
    <property type="entry name" value="CHROMO_2"/>
    <property type="match status" value="1"/>
</dbReference>
<protein>
    <submittedName>
        <fullName evidence="9">Chromo domain-containing protein</fullName>
    </submittedName>
</protein>
<keyword evidence="3 5" id="KW-0040">ANK repeat</keyword>
<feature type="region of interest" description="Disordered" evidence="6">
    <location>
        <begin position="140"/>
        <end position="491"/>
    </location>
</feature>
<dbReference type="Gene3D" id="2.40.50.40">
    <property type="match status" value="1"/>
</dbReference>
<dbReference type="GO" id="GO:0071356">
    <property type="term" value="P:cellular response to tumor necrosis factor"/>
    <property type="evidence" value="ECO:0007669"/>
    <property type="project" value="TreeGrafter"/>
</dbReference>
<feature type="region of interest" description="Disordered" evidence="6">
    <location>
        <begin position="521"/>
        <end position="549"/>
    </location>
</feature>
<dbReference type="Gene3D" id="1.25.40.20">
    <property type="entry name" value="Ankyrin repeat-containing domain"/>
    <property type="match status" value="1"/>
</dbReference>
<evidence type="ECO:0000256" key="3">
    <source>
        <dbReference type="ARBA" id="ARBA00023043"/>
    </source>
</evidence>
<dbReference type="PANTHER" id="PTHR46680:SF3">
    <property type="entry name" value="NF-KAPPA-B INHIBITOR CACTUS"/>
    <property type="match status" value="1"/>
</dbReference>
<organism evidence="8 9">
    <name type="scientific">Plectus sambesii</name>
    <dbReference type="NCBI Taxonomy" id="2011161"/>
    <lineage>
        <taxon>Eukaryota</taxon>
        <taxon>Metazoa</taxon>
        <taxon>Ecdysozoa</taxon>
        <taxon>Nematoda</taxon>
        <taxon>Chromadorea</taxon>
        <taxon>Plectida</taxon>
        <taxon>Plectina</taxon>
        <taxon>Plectoidea</taxon>
        <taxon>Plectidae</taxon>
        <taxon>Plectus</taxon>
    </lineage>
</organism>
<proteinExistence type="predicted"/>
<accession>A0A914UYZ6</accession>
<evidence type="ECO:0000313" key="9">
    <source>
        <dbReference type="WBParaSite" id="PSAMB.scaffold1379size32391.g12870.t1"/>
    </source>
</evidence>
<dbReference type="WBParaSite" id="PSAMB.scaffold1379size32391.g12870.t1">
    <property type="protein sequence ID" value="PSAMB.scaffold1379size32391.g12870.t1"/>
    <property type="gene ID" value="PSAMB.scaffold1379size32391.g12870"/>
</dbReference>
<name>A0A914UYZ6_9BILA</name>
<dbReference type="InterPro" id="IPR051070">
    <property type="entry name" value="NF-kappa-B_inhibitor"/>
</dbReference>
<evidence type="ECO:0000256" key="1">
    <source>
        <dbReference type="ARBA" id="ARBA00004123"/>
    </source>
</evidence>
<feature type="compositionally biased region" description="Low complexity" evidence="6">
    <location>
        <begin position="402"/>
        <end position="413"/>
    </location>
</feature>
<dbReference type="CDD" id="cd00024">
    <property type="entry name" value="CD_CSD"/>
    <property type="match status" value="1"/>
</dbReference>